<feature type="non-terminal residue" evidence="1">
    <location>
        <position position="1"/>
    </location>
</feature>
<reference evidence="1" key="1">
    <citation type="journal article" date="2019" name="Sci. Rep.">
        <title>Draft genome of Tanacetum cinerariifolium, the natural source of mosquito coil.</title>
        <authorList>
            <person name="Yamashiro T."/>
            <person name="Shiraishi A."/>
            <person name="Satake H."/>
            <person name="Nakayama K."/>
        </authorList>
    </citation>
    <scope>NUCLEOTIDE SEQUENCE</scope>
</reference>
<comment type="caution">
    <text evidence="1">The sequence shown here is derived from an EMBL/GenBank/DDBJ whole genome shotgun (WGS) entry which is preliminary data.</text>
</comment>
<dbReference type="EMBL" id="BKCJ011357049">
    <property type="protein sequence ID" value="GFD24989.1"/>
    <property type="molecule type" value="Genomic_DNA"/>
</dbReference>
<protein>
    <submittedName>
        <fullName evidence="1">Uncharacterized protein</fullName>
    </submittedName>
</protein>
<accession>A0A699UV09</accession>
<sequence>SGRKRAVDEPAALARVHSSGVPRWYRLLLALVTTAAAGQGWQPGFHCPGLNNYVTTAVALPNGDLIAGGSFTNAGGHPTADYIARWDGRTWQAL</sequence>
<dbReference type="AlphaFoldDB" id="A0A699UV09"/>
<organism evidence="1">
    <name type="scientific">Tanacetum cinerariifolium</name>
    <name type="common">Dalmatian daisy</name>
    <name type="synonym">Chrysanthemum cinerariifolium</name>
    <dbReference type="NCBI Taxonomy" id="118510"/>
    <lineage>
        <taxon>Eukaryota</taxon>
        <taxon>Viridiplantae</taxon>
        <taxon>Streptophyta</taxon>
        <taxon>Embryophyta</taxon>
        <taxon>Tracheophyta</taxon>
        <taxon>Spermatophyta</taxon>
        <taxon>Magnoliopsida</taxon>
        <taxon>eudicotyledons</taxon>
        <taxon>Gunneridae</taxon>
        <taxon>Pentapetalae</taxon>
        <taxon>asterids</taxon>
        <taxon>campanulids</taxon>
        <taxon>Asterales</taxon>
        <taxon>Asteraceae</taxon>
        <taxon>Asteroideae</taxon>
        <taxon>Anthemideae</taxon>
        <taxon>Anthemidinae</taxon>
        <taxon>Tanacetum</taxon>
    </lineage>
</organism>
<proteinExistence type="predicted"/>
<name>A0A699UV09_TANCI</name>
<gene>
    <name evidence="1" type="ORF">Tci_896958</name>
</gene>
<feature type="non-terminal residue" evidence="1">
    <location>
        <position position="94"/>
    </location>
</feature>
<evidence type="ECO:0000313" key="1">
    <source>
        <dbReference type="EMBL" id="GFD24989.1"/>
    </source>
</evidence>